<proteinExistence type="predicted"/>
<keyword evidence="2" id="KW-1185">Reference proteome</keyword>
<protein>
    <submittedName>
        <fullName evidence="1">Uncharacterized protein</fullName>
    </submittedName>
</protein>
<reference evidence="1" key="1">
    <citation type="submission" date="2018-11" db="EMBL/GenBank/DDBJ databases">
        <authorList>
            <consortium name="Pathogen Informatics"/>
        </authorList>
    </citation>
    <scope>NUCLEOTIDE SEQUENCE</scope>
</reference>
<evidence type="ECO:0000313" key="2">
    <source>
        <dbReference type="Proteomes" id="UP000784294"/>
    </source>
</evidence>
<organism evidence="1 2">
    <name type="scientific">Protopolystoma xenopodis</name>
    <dbReference type="NCBI Taxonomy" id="117903"/>
    <lineage>
        <taxon>Eukaryota</taxon>
        <taxon>Metazoa</taxon>
        <taxon>Spiralia</taxon>
        <taxon>Lophotrochozoa</taxon>
        <taxon>Platyhelminthes</taxon>
        <taxon>Monogenea</taxon>
        <taxon>Polyopisthocotylea</taxon>
        <taxon>Polystomatidea</taxon>
        <taxon>Polystomatidae</taxon>
        <taxon>Protopolystoma</taxon>
    </lineage>
</organism>
<dbReference type="AlphaFoldDB" id="A0A3S5B0X8"/>
<comment type="caution">
    <text evidence="1">The sequence shown here is derived from an EMBL/GenBank/DDBJ whole genome shotgun (WGS) entry which is preliminary data.</text>
</comment>
<sequence length="105" mass="11758">MKVLLTMLSQQIHRKQVSLRIYISTFSFCHPPTVLFWRHVQLPGLQVASARRSTPAVRPGARSFESVSCWATPTPSQCQPIGRPVGEHQLCHVDAVRRRGGLGEL</sequence>
<gene>
    <name evidence="1" type="ORF">PXEA_LOCUS30736</name>
</gene>
<dbReference type="Proteomes" id="UP000784294">
    <property type="component" value="Unassembled WGS sequence"/>
</dbReference>
<evidence type="ECO:0000313" key="1">
    <source>
        <dbReference type="EMBL" id="VEL37296.1"/>
    </source>
</evidence>
<dbReference type="EMBL" id="CAAALY010254552">
    <property type="protein sequence ID" value="VEL37296.1"/>
    <property type="molecule type" value="Genomic_DNA"/>
</dbReference>
<accession>A0A3S5B0X8</accession>
<name>A0A3S5B0X8_9PLAT</name>